<protein>
    <submittedName>
        <fullName evidence="1">Uncharacterized protein</fullName>
    </submittedName>
</protein>
<reference evidence="1 2" key="1">
    <citation type="journal article" date="2018" name="Nat. Genet.">
        <title>The Rosa genome provides new insights in the design of modern roses.</title>
        <authorList>
            <person name="Bendahmane M."/>
        </authorList>
    </citation>
    <scope>NUCLEOTIDE SEQUENCE [LARGE SCALE GENOMIC DNA]</scope>
    <source>
        <strain evidence="2">cv. Old Blush</strain>
    </source>
</reference>
<gene>
    <name evidence="1" type="ORF">RchiOBHm_Chr7g0199851</name>
</gene>
<keyword evidence="2" id="KW-1185">Reference proteome</keyword>
<dbReference type="Gramene" id="PRQ17884">
    <property type="protein sequence ID" value="PRQ17884"/>
    <property type="gene ID" value="RchiOBHm_Chr7g0199851"/>
</dbReference>
<organism evidence="1 2">
    <name type="scientific">Rosa chinensis</name>
    <name type="common">China rose</name>
    <dbReference type="NCBI Taxonomy" id="74649"/>
    <lineage>
        <taxon>Eukaryota</taxon>
        <taxon>Viridiplantae</taxon>
        <taxon>Streptophyta</taxon>
        <taxon>Embryophyta</taxon>
        <taxon>Tracheophyta</taxon>
        <taxon>Spermatophyta</taxon>
        <taxon>Magnoliopsida</taxon>
        <taxon>eudicotyledons</taxon>
        <taxon>Gunneridae</taxon>
        <taxon>Pentapetalae</taxon>
        <taxon>rosids</taxon>
        <taxon>fabids</taxon>
        <taxon>Rosales</taxon>
        <taxon>Rosaceae</taxon>
        <taxon>Rosoideae</taxon>
        <taxon>Rosoideae incertae sedis</taxon>
        <taxon>Rosa</taxon>
    </lineage>
</organism>
<evidence type="ECO:0000313" key="2">
    <source>
        <dbReference type="Proteomes" id="UP000238479"/>
    </source>
</evidence>
<proteinExistence type="predicted"/>
<name>A0A2P6P7I9_ROSCH</name>
<sequence>MRYMKEIVEDTNLEFATKWDRRTNLVYTENDIDEVRAKIRRRRLGVLREVKIRLKLKRNRRRRRSASIRGGERL</sequence>
<dbReference type="AlphaFoldDB" id="A0A2P6P7I9"/>
<dbReference type="EMBL" id="PDCK01000045">
    <property type="protein sequence ID" value="PRQ17884.1"/>
    <property type="molecule type" value="Genomic_DNA"/>
</dbReference>
<accession>A0A2P6P7I9</accession>
<dbReference type="Proteomes" id="UP000238479">
    <property type="component" value="Chromosome 7"/>
</dbReference>
<comment type="caution">
    <text evidence="1">The sequence shown here is derived from an EMBL/GenBank/DDBJ whole genome shotgun (WGS) entry which is preliminary data.</text>
</comment>
<evidence type="ECO:0000313" key="1">
    <source>
        <dbReference type="EMBL" id="PRQ17884.1"/>
    </source>
</evidence>